<protein>
    <submittedName>
        <fullName evidence="6">AP-1-like transcription factor napA</fullName>
    </submittedName>
</protein>
<dbReference type="PROSITE" id="PS00036">
    <property type="entry name" value="BZIP_BASIC"/>
    <property type="match status" value="1"/>
</dbReference>
<evidence type="ECO:0000259" key="5">
    <source>
        <dbReference type="PROSITE" id="PS50217"/>
    </source>
</evidence>
<feature type="region of interest" description="Disordered" evidence="4">
    <location>
        <begin position="39"/>
        <end position="109"/>
    </location>
</feature>
<evidence type="ECO:0000313" key="7">
    <source>
        <dbReference type="Proteomes" id="UP000510686"/>
    </source>
</evidence>
<gene>
    <name evidence="6" type="primary">napA_1</name>
    <name evidence="6" type="ORF">G6M90_00g107220</name>
</gene>
<dbReference type="GO" id="GO:0090575">
    <property type="term" value="C:RNA polymerase II transcription regulator complex"/>
    <property type="evidence" value="ECO:0007669"/>
    <property type="project" value="TreeGrafter"/>
</dbReference>
<feature type="region of interest" description="Disordered" evidence="4">
    <location>
        <begin position="176"/>
        <end position="202"/>
    </location>
</feature>
<dbReference type="GeneID" id="26243504"/>
<proteinExistence type="predicted"/>
<dbReference type="KEGG" id="mbrn:26243504"/>
<dbReference type="AlphaFoldDB" id="A0A7D5YXA7"/>
<comment type="subcellular location">
    <subcellularLocation>
        <location evidence="1">Nucleus</location>
    </subcellularLocation>
</comment>
<dbReference type="PANTHER" id="PTHR40621">
    <property type="entry name" value="TRANSCRIPTION FACTOR KAPC-RELATED"/>
    <property type="match status" value="1"/>
</dbReference>
<dbReference type="PROSITE" id="PS50217">
    <property type="entry name" value="BZIP"/>
    <property type="match status" value="1"/>
</dbReference>
<dbReference type="Pfam" id="PF00170">
    <property type="entry name" value="bZIP_1"/>
    <property type="match status" value="1"/>
</dbReference>
<dbReference type="InterPro" id="IPR050936">
    <property type="entry name" value="AP-1-like"/>
</dbReference>
<dbReference type="EMBL" id="CP058938">
    <property type="protein sequence ID" value="QLI74820.1"/>
    <property type="molecule type" value="Genomic_DNA"/>
</dbReference>
<evidence type="ECO:0000256" key="3">
    <source>
        <dbReference type="SAM" id="Coils"/>
    </source>
</evidence>
<evidence type="ECO:0000256" key="2">
    <source>
        <dbReference type="ARBA" id="ARBA00023242"/>
    </source>
</evidence>
<dbReference type="GO" id="GO:0001228">
    <property type="term" value="F:DNA-binding transcription activator activity, RNA polymerase II-specific"/>
    <property type="evidence" value="ECO:0007669"/>
    <property type="project" value="TreeGrafter"/>
</dbReference>
<accession>A0A7D5YXA7</accession>
<dbReference type="PANTHER" id="PTHR40621:SF6">
    <property type="entry name" value="AP-1-LIKE TRANSCRIPTION FACTOR YAP1-RELATED"/>
    <property type="match status" value="1"/>
</dbReference>
<feature type="coiled-coil region" evidence="3">
    <location>
        <begin position="117"/>
        <end position="165"/>
    </location>
</feature>
<evidence type="ECO:0000256" key="1">
    <source>
        <dbReference type="ARBA" id="ARBA00004123"/>
    </source>
</evidence>
<keyword evidence="2" id="KW-0539">Nucleus</keyword>
<keyword evidence="7" id="KW-1185">Reference proteome</keyword>
<dbReference type="Gene3D" id="1.20.5.170">
    <property type="match status" value="1"/>
</dbReference>
<evidence type="ECO:0000256" key="4">
    <source>
        <dbReference type="SAM" id="MobiDB-lite"/>
    </source>
</evidence>
<evidence type="ECO:0000313" key="6">
    <source>
        <dbReference type="EMBL" id="QLI74820.1"/>
    </source>
</evidence>
<keyword evidence="3" id="KW-0175">Coiled coil</keyword>
<dbReference type="SMART" id="SM00338">
    <property type="entry name" value="BRLZ"/>
    <property type="match status" value="1"/>
</dbReference>
<dbReference type="InterPro" id="IPR046347">
    <property type="entry name" value="bZIP_sf"/>
</dbReference>
<dbReference type="CDD" id="cd14688">
    <property type="entry name" value="bZIP_YAP"/>
    <property type="match status" value="1"/>
</dbReference>
<dbReference type="RefSeq" id="XP_014544117.1">
    <property type="nucleotide sequence ID" value="XM_014688631.1"/>
</dbReference>
<dbReference type="OrthoDB" id="4940293at2759"/>
<sequence length="291" mass="32213">MSRRCSHDLIQDQVDAVIEAPGFYLADDLGHLFSSSLPSTDEVAQTPGSSSSSQVSDGCSSGLDDAVASPLQPSSRKMVALAPAQPRWPPSADSQLPQGSRYHKRREQNRVAQRAFRQRKEQHLKELEDKVAVLEATRDRINAENARLQEDLERATVEYSLLQNLAKPSSLFDCADRSDGSSISAPSREWLASPPPTSSSEPHCLAASRPRYCGHELNAGQMWEFITGHRLFQEGLADVDSIARELRRFFPGDGMGGITEDILTHCIHESARLRQGGYRLQLTDKFRPSSI</sequence>
<dbReference type="Proteomes" id="UP000510686">
    <property type="component" value="Chromosome 7"/>
</dbReference>
<dbReference type="GO" id="GO:0000976">
    <property type="term" value="F:transcription cis-regulatory region binding"/>
    <property type="evidence" value="ECO:0007669"/>
    <property type="project" value="InterPro"/>
</dbReference>
<feature type="compositionally biased region" description="Low complexity" evidence="4">
    <location>
        <begin position="48"/>
        <end position="62"/>
    </location>
</feature>
<dbReference type="SUPFAM" id="SSF57959">
    <property type="entry name" value="Leucine zipper domain"/>
    <property type="match status" value="1"/>
</dbReference>
<dbReference type="InterPro" id="IPR004827">
    <property type="entry name" value="bZIP"/>
</dbReference>
<feature type="domain" description="BZIP" evidence="5">
    <location>
        <begin position="99"/>
        <end position="162"/>
    </location>
</feature>
<reference evidence="6 7" key="1">
    <citation type="submission" date="2020-07" db="EMBL/GenBank/DDBJ databases">
        <title>Telomere length de novo assembly of all 7 chromosomes of the fungus, Metarhizium brunneum, using a novel assembly pipeline.</title>
        <authorList>
            <person name="Saud z."/>
            <person name="Kortsinoglou A."/>
            <person name="Kouvelis V.N."/>
            <person name="Butt T.M."/>
        </authorList>
    </citation>
    <scope>NUCLEOTIDE SEQUENCE [LARGE SCALE GENOMIC DNA]</scope>
    <source>
        <strain evidence="6 7">4556</strain>
    </source>
</reference>
<organism evidence="6 7">
    <name type="scientific">Metarhizium brunneum</name>
    <dbReference type="NCBI Taxonomy" id="500148"/>
    <lineage>
        <taxon>Eukaryota</taxon>
        <taxon>Fungi</taxon>
        <taxon>Dikarya</taxon>
        <taxon>Ascomycota</taxon>
        <taxon>Pezizomycotina</taxon>
        <taxon>Sordariomycetes</taxon>
        <taxon>Hypocreomycetidae</taxon>
        <taxon>Hypocreales</taxon>
        <taxon>Clavicipitaceae</taxon>
        <taxon>Metarhizium</taxon>
    </lineage>
</organism>
<name>A0A7D5YXA7_9HYPO</name>